<reference evidence="2" key="2">
    <citation type="submission" date="2025-08" db="UniProtKB">
        <authorList>
            <consortium name="RefSeq"/>
        </authorList>
    </citation>
    <scope>IDENTIFICATION</scope>
</reference>
<dbReference type="PANTHER" id="PTHR46890">
    <property type="entry name" value="NON-LTR RETROLELEMENT REVERSE TRANSCRIPTASE-LIKE PROTEIN-RELATED"/>
    <property type="match status" value="1"/>
</dbReference>
<evidence type="ECO:0008006" key="3">
    <source>
        <dbReference type="Google" id="ProtNLM"/>
    </source>
</evidence>
<organism evidence="1 2">
    <name type="scientific">Gossypium hirsutum</name>
    <name type="common">Upland cotton</name>
    <name type="synonym">Gossypium mexicanum</name>
    <dbReference type="NCBI Taxonomy" id="3635"/>
    <lineage>
        <taxon>Eukaryota</taxon>
        <taxon>Viridiplantae</taxon>
        <taxon>Streptophyta</taxon>
        <taxon>Embryophyta</taxon>
        <taxon>Tracheophyta</taxon>
        <taxon>Spermatophyta</taxon>
        <taxon>Magnoliopsida</taxon>
        <taxon>eudicotyledons</taxon>
        <taxon>Gunneridae</taxon>
        <taxon>Pentapetalae</taxon>
        <taxon>rosids</taxon>
        <taxon>malvids</taxon>
        <taxon>Malvales</taxon>
        <taxon>Malvaceae</taxon>
        <taxon>Malvoideae</taxon>
        <taxon>Gossypium</taxon>
    </lineage>
</organism>
<dbReference type="KEGG" id="ghi:107935646"/>
<proteinExistence type="predicted"/>
<dbReference type="RefSeq" id="XP_016723758.1">
    <property type="nucleotide sequence ID" value="XM_016868269.1"/>
</dbReference>
<dbReference type="AlphaFoldDB" id="A0A1U8MDV6"/>
<evidence type="ECO:0000313" key="1">
    <source>
        <dbReference type="Proteomes" id="UP000818029"/>
    </source>
</evidence>
<accession>A0A1U8MDV6</accession>
<reference evidence="1" key="1">
    <citation type="journal article" date="2020" name="Nat. Genet.">
        <title>Genomic diversifications of five Gossypium allopolyploid species and their impact on cotton improvement.</title>
        <authorList>
            <person name="Chen Z.J."/>
            <person name="Sreedasyam A."/>
            <person name="Ando A."/>
            <person name="Song Q."/>
            <person name="De Santiago L.M."/>
            <person name="Hulse-Kemp A.M."/>
            <person name="Ding M."/>
            <person name="Ye W."/>
            <person name="Kirkbride R.C."/>
            <person name="Jenkins J."/>
            <person name="Plott C."/>
            <person name="Lovell J."/>
            <person name="Lin Y.M."/>
            <person name="Vaughn R."/>
            <person name="Liu B."/>
            <person name="Simpson S."/>
            <person name="Scheffler B.E."/>
            <person name="Wen L."/>
            <person name="Saski C.A."/>
            <person name="Grover C.E."/>
            <person name="Hu G."/>
            <person name="Conover J.L."/>
            <person name="Carlson J.W."/>
            <person name="Shu S."/>
            <person name="Boston L.B."/>
            <person name="Williams M."/>
            <person name="Peterson D.G."/>
            <person name="McGee K."/>
            <person name="Jones D.C."/>
            <person name="Wendel J.F."/>
            <person name="Stelly D.M."/>
            <person name="Grimwood J."/>
            <person name="Schmutz J."/>
        </authorList>
    </citation>
    <scope>NUCLEOTIDE SEQUENCE [LARGE SCALE GENOMIC DNA]</scope>
    <source>
        <strain evidence="1">cv. TM-1</strain>
    </source>
</reference>
<dbReference type="OrthoDB" id="994369at2759"/>
<gene>
    <name evidence="2" type="primary">LOC107935646</name>
</gene>
<evidence type="ECO:0000313" key="2">
    <source>
        <dbReference type="RefSeq" id="XP_016723758.1"/>
    </source>
</evidence>
<dbReference type="PANTHER" id="PTHR46890:SF50">
    <property type="entry name" value="RNA-DIRECTED DNA POLYMERASE, EUKARYOTA, REVERSE TRANSCRIPTASE ZINC-BINDING DOMAIN PROTEIN-RELATED"/>
    <property type="match status" value="1"/>
</dbReference>
<dbReference type="InterPro" id="IPR052343">
    <property type="entry name" value="Retrotransposon-Effector_Assoc"/>
</dbReference>
<dbReference type="Proteomes" id="UP000818029">
    <property type="component" value="Chromosome D11"/>
</dbReference>
<dbReference type="GeneID" id="107935646"/>
<dbReference type="STRING" id="3635.A0A1U8MDV6"/>
<name>A0A1U8MDV6_GOSHI</name>
<dbReference type="PaxDb" id="3635-A0A1U8MDV6"/>
<dbReference type="InterPro" id="IPR043502">
    <property type="entry name" value="DNA/RNA_pol_sf"/>
</dbReference>
<protein>
    <recommendedName>
        <fullName evidence="3">LINE-1 reverse transcriptase homolog</fullName>
    </recommendedName>
</protein>
<sequence length="214" mass="24224">MAEFYKTGKLERNINSSFIARIPKNENPNDIPKFRPICLVSSLYKIVAKVLSRRIREVIGAVMGFGKRWTGWMLEGVSIARAAVLINGTVTNEFRVYRGLRQRDPLSPFLFILVTKVLHLMMDKAEEMGIIEGIKDVIPGQSVTHLQFADDTILFYRADEDVRSLCTEWLLIGELPFNYLGIPLGADPRKISPWNGIVERVEETIGLEVVGKCD</sequence>
<keyword evidence="1" id="KW-1185">Reference proteome</keyword>
<dbReference type="SUPFAM" id="SSF56672">
    <property type="entry name" value="DNA/RNA polymerases"/>
    <property type="match status" value="1"/>
</dbReference>